<dbReference type="Pfam" id="PF01408">
    <property type="entry name" value="GFO_IDH_MocA"/>
    <property type="match status" value="1"/>
</dbReference>
<gene>
    <name evidence="5" type="ORF">GNP77_11980</name>
</gene>
<evidence type="ECO:0000313" key="6">
    <source>
        <dbReference type="Proteomes" id="UP000435323"/>
    </source>
</evidence>
<dbReference type="InterPro" id="IPR000683">
    <property type="entry name" value="Gfo/Idh/MocA-like_OxRdtase_N"/>
</dbReference>
<comment type="similarity">
    <text evidence="1">Belongs to the Gfo/Idh/MocA family.</text>
</comment>
<proteinExistence type="inferred from homology"/>
<dbReference type="GO" id="GO:0000166">
    <property type="term" value="F:nucleotide binding"/>
    <property type="evidence" value="ECO:0007669"/>
    <property type="project" value="InterPro"/>
</dbReference>
<evidence type="ECO:0000256" key="2">
    <source>
        <dbReference type="ARBA" id="ARBA00023002"/>
    </source>
</evidence>
<evidence type="ECO:0000259" key="4">
    <source>
        <dbReference type="Pfam" id="PF22725"/>
    </source>
</evidence>
<evidence type="ECO:0000256" key="1">
    <source>
        <dbReference type="ARBA" id="ARBA00010928"/>
    </source>
</evidence>
<dbReference type="SUPFAM" id="SSF51735">
    <property type="entry name" value="NAD(P)-binding Rossmann-fold domains"/>
    <property type="match status" value="1"/>
</dbReference>
<evidence type="ECO:0000313" key="5">
    <source>
        <dbReference type="EMBL" id="MUK46099.1"/>
    </source>
</evidence>
<accession>A0A6N3YXS3</accession>
<dbReference type="InterPro" id="IPR050984">
    <property type="entry name" value="Gfo/Idh/MocA_domain"/>
</dbReference>
<sequence length="327" mass="36692">MVKQIRIGVLGCASIAQRFVIPAIQSLDSLFELVGVASRNKKDADEFANQFNCLSFDDYEALIDNDAIDAVYIPLPNSLHYEWVKSALLKNKHVLVEKSLACTLSDVVELNNIARERKLALIENFQFRFHPQLECIKNIIASGEIGDIRQVHSRFGFPPFEDKSNIRYQSDLGGGALLDAGAYPIKVTQEILGFDVEVVSSSLHIDEQLNVDLWGNAQLNLKNSAVSSHISFGFEQYYQCLLEVWGSKGLIKAGRIFTAPPGYCAEVEVQTQSGSRTISIEETNHFQNMLTYFSSSINCNEKREFEYKSNVNQAHLISNILKVHHAE</sequence>
<dbReference type="InterPro" id="IPR055170">
    <property type="entry name" value="GFO_IDH_MocA-like_dom"/>
</dbReference>
<dbReference type="EMBL" id="WOBO01000014">
    <property type="protein sequence ID" value="MUK46099.1"/>
    <property type="molecule type" value="Genomic_DNA"/>
</dbReference>
<dbReference type="InterPro" id="IPR036291">
    <property type="entry name" value="NAD(P)-bd_dom_sf"/>
</dbReference>
<organism evidence="5 6">
    <name type="scientific">Aliivibrio fischeri</name>
    <name type="common">Vibrio fischeri</name>
    <dbReference type="NCBI Taxonomy" id="668"/>
    <lineage>
        <taxon>Bacteria</taxon>
        <taxon>Pseudomonadati</taxon>
        <taxon>Pseudomonadota</taxon>
        <taxon>Gammaproteobacteria</taxon>
        <taxon>Vibrionales</taxon>
        <taxon>Vibrionaceae</taxon>
        <taxon>Aliivibrio</taxon>
    </lineage>
</organism>
<comment type="caution">
    <text evidence="5">The sequence shown here is derived from an EMBL/GenBank/DDBJ whole genome shotgun (WGS) entry which is preliminary data.</text>
</comment>
<protein>
    <submittedName>
        <fullName evidence="5">Gfo/Idh/MocA family oxidoreductase</fullName>
    </submittedName>
</protein>
<dbReference type="Gene3D" id="3.40.50.720">
    <property type="entry name" value="NAD(P)-binding Rossmann-like Domain"/>
    <property type="match status" value="1"/>
</dbReference>
<dbReference type="PANTHER" id="PTHR22604">
    <property type="entry name" value="OXIDOREDUCTASES"/>
    <property type="match status" value="1"/>
</dbReference>
<dbReference type="Gene3D" id="3.30.360.10">
    <property type="entry name" value="Dihydrodipicolinate Reductase, domain 2"/>
    <property type="match status" value="1"/>
</dbReference>
<evidence type="ECO:0000259" key="3">
    <source>
        <dbReference type="Pfam" id="PF01408"/>
    </source>
</evidence>
<feature type="domain" description="Gfo/Idh/MocA-like oxidoreductase N-terminal" evidence="3">
    <location>
        <begin position="5"/>
        <end position="124"/>
    </location>
</feature>
<dbReference type="RefSeq" id="WP_155656868.1">
    <property type="nucleotide sequence ID" value="NZ_WOBO01000014.1"/>
</dbReference>
<reference evidence="5 6" key="1">
    <citation type="submission" date="2019-11" db="EMBL/GenBank/DDBJ databases">
        <title>Using colonization assays and comparative genomics to discover symbiosis behaviors and factors in Vibrio fischeri.</title>
        <authorList>
            <person name="Bongrand C."/>
            <person name="Moriano-Gutierrez S."/>
            <person name="Arevalo P."/>
            <person name="Mcfall-Ngai M."/>
            <person name="Visick K."/>
            <person name="Polz M.F."/>
            <person name="Ruby E.G."/>
        </authorList>
    </citation>
    <scope>NUCLEOTIDE SEQUENCE [LARGE SCALE GENOMIC DNA]</scope>
    <source>
        <strain evidence="6">emors.3.2</strain>
    </source>
</reference>
<dbReference type="SUPFAM" id="SSF55347">
    <property type="entry name" value="Glyceraldehyde-3-phosphate dehydrogenase-like, C-terminal domain"/>
    <property type="match status" value="1"/>
</dbReference>
<dbReference type="AlphaFoldDB" id="A0A6N3YXS3"/>
<dbReference type="PANTHER" id="PTHR22604:SF105">
    <property type="entry name" value="TRANS-1,2-DIHYDROBENZENE-1,2-DIOL DEHYDROGENASE"/>
    <property type="match status" value="1"/>
</dbReference>
<feature type="domain" description="GFO/IDH/MocA-like oxidoreductase" evidence="4">
    <location>
        <begin position="136"/>
        <end position="251"/>
    </location>
</feature>
<dbReference type="GO" id="GO:0016491">
    <property type="term" value="F:oxidoreductase activity"/>
    <property type="evidence" value="ECO:0007669"/>
    <property type="project" value="UniProtKB-KW"/>
</dbReference>
<dbReference type="Pfam" id="PF22725">
    <property type="entry name" value="GFO_IDH_MocA_C3"/>
    <property type="match status" value="1"/>
</dbReference>
<dbReference type="Proteomes" id="UP000435323">
    <property type="component" value="Unassembled WGS sequence"/>
</dbReference>
<name>A0A6N3YXS3_ALIFS</name>
<keyword evidence="2" id="KW-0560">Oxidoreductase</keyword>